<keyword evidence="2" id="KW-0805">Transcription regulation</keyword>
<reference evidence="6 7" key="1">
    <citation type="submission" date="2024-03" db="EMBL/GenBank/DDBJ databases">
        <title>Adaptation during the transition from Ophiocordyceps entomopathogen to insect associate is accompanied by gene loss and intensified selection.</title>
        <authorList>
            <person name="Ward C.M."/>
            <person name="Onetto C.A."/>
            <person name="Borneman A.R."/>
        </authorList>
    </citation>
    <scope>NUCLEOTIDE SEQUENCE [LARGE SCALE GENOMIC DNA]</scope>
    <source>
        <strain evidence="6">AWRI1</strain>
        <tissue evidence="6">Single Adult Female</tissue>
    </source>
</reference>
<dbReference type="Gene3D" id="4.10.280.10">
    <property type="entry name" value="Helix-loop-helix DNA-binding domain"/>
    <property type="match status" value="1"/>
</dbReference>
<keyword evidence="7" id="KW-1185">Reference proteome</keyword>
<keyword evidence="4" id="KW-0539">Nucleus</keyword>
<dbReference type="InterPro" id="IPR051732">
    <property type="entry name" value="USF"/>
</dbReference>
<dbReference type="PROSITE" id="PS50888">
    <property type="entry name" value="BHLH"/>
    <property type="match status" value="1"/>
</dbReference>
<dbReference type="Pfam" id="PF00010">
    <property type="entry name" value="HLH"/>
    <property type="match status" value="1"/>
</dbReference>
<sequence length="273" mass="30211">MDMIDLNLESGDVKVCADDLIAEKDLMDAQTLIVEEDCSLGSADEQNNSDLSSGETLLDSTSANADDVDLHQYHFRSNEGVTYRVVQVSNTNTITPDSESSSLPQIISANPTLTSNQQIQTVFTNPLNGQLYVIGSADEVYPKANSHKPIAPRTASVVENVGSPVISRDDRRRATHNEVERRRRDKINNWISKLSKIVPECHSDNSKGYDAQPSKGGILAKACDYISELRESNQKLMNVLTENERLIAEVAKQKTLNERLSLRARNLTHSDKA</sequence>
<dbReference type="EMBL" id="JBBCAQ010000037">
    <property type="protein sequence ID" value="KAK7574029.1"/>
    <property type="molecule type" value="Genomic_DNA"/>
</dbReference>
<evidence type="ECO:0000313" key="6">
    <source>
        <dbReference type="EMBL" id="KAK7574029.1"/>
    </source>
</evidence>
<dbReference type="AlphaFoldDB" id="A0AAN9T8K3"/>
<comment type="subcellular location">
    <subcellularLocation>
        <location evidence="1">Nucleus</location>
    </subcellularLocation>
</comment>
<organism evidence="6 7">
    <name type="scientific">Parthenolecanium corni</name>
    <dbReference type="NCBI Taxonomy" id="536013"/>
    <lineage>
        <taxon>Eukaryota</taxon>
        <taxon>Metazoa</taxon>
        <taxon>Ecdysozoa</taxon>
        <taxon>Arthropoda</taxon>
        <taxon>Hexapoda</taxon>
        <taxon>Insecta</taxon>
        <taxon>Pterygota</taxon>
        <taxon>Neoptera</taxon>
        <taxon>Paraneoptera</taxon>
        <taxon>Hemiptera</taxon>
        <taxon>Sternorrhyncha</taxon>
        <taxon>Coccoidea</taxon>
        <taxon>Coccidae</taxon>
        <taxon>Parthenolecanium</taxon>
    </lineage>
</organism>
<evidence type="ECO:0000256" key="1">
    <source>
        <dbReference type="ARBA" id="ARBA00004123"/>
    </source>
</evidence>
<dbReference type="InterPro" id="IPR011598">
    <property type="entry name" value="bHLH_dom"/>
</dbReference>
<accession>A0AAN9T8K3</accession>
<dbReference type="GO" id="GO:0000978">
    <property type="term" value="F:RNA polymerase II cis-regulatory region sequence-specific DNA binding"/>
    <property type="evidence" value="ECO:0007669"/>
    <property type="project" value="TreeGrafter"/>
</dbReference>
<dbReference type="PANTHER" id="PTHR46117">
    <property type="entry name" value="FI24210P1"/>
    <property type="match status" value="1"/>
</dbReference>
<protein>
    <recommendedName>
        <fullName evidence="5">BHLH domain-containing protein</fullName>
    </recommendedName>
</protein>
<dbReference type="GO" id="GO:0000981">
    <property type="term" value="F:DNA-binding transcription factor activity, RNA polymerase II-specific"/>
    <property type="evidence" value="ECO:0007669"/>
    <property type="project" value="TreeGrafter"/>
</dbReference>
<dbReference type="PANTHER" id="PTHR46117:SF3">
    <property type="entry name" value="FI24210P1"/>
    <property type="match status" value="1"/>
</dbReference>
<evidence type="ECO:0000256" key="2">
    <source>
        <dbReference type="ARBA" id="ARBA00023015"/>
    </source>
</evidence>
<dbReference type="Proteomes" id="UP001367676">
    <property type="component" value="Unassembled WGS sequence"/>
</dbReference>
<keyword evidence="3" id="KW-0804">Transcription</keyword>
<evidence type="ECO:0000256" key="4">
    <source>
        <dbReference type="ARBA" id="ARBA00023242"/>
    </source>
</evidence>
<proteinExistence type="predicted"/>
<evidence type="ECO:0000256" key="3">
    <source>
        <dbReference type="ARBA" id="ARBA00023163"/>
    </source>
</evidence>
<name>A0AAN9T8K3_9HEMI</name>
<dbReference type="GO" id="GO:0046983">
    <property type="term" value="F:protein dimerization activity"/>
    <property type="evidence" value="ECO:0007669"/>
    <property type="project" value="InterPro"/>
</dbReference>
<dbReference type="SUPFAM" id="SSF47459">
    <property type="entry name" value="HLH, helix-loop-helix DNA-binding domain"/>
    <property type="match status" value="1"/>
</dbReference>
<dbReference type="InterPro" id="IPR036638">
    <property type="entry name" value="HLH_DNA-bd_sf"/>
</dbReference>
<feature type="domain" description="BHLH" evidence="5">
    <location>
        <begin position="171"/>
        <end position="229"/>
    </location>
</feature>
<comment type="caution">
    <text evidence="6">The sequence shown here is derived from an EMBL/GenBank/DDBJ whole genome shotgun (WGS) entry which is preliminary data.</text>
</comment>
<gene>
    <name evidence="6" type="ORF">V9T40_011220</name>
</gene>
<evidence type="ECO:0000259" key="5">
    <source>
        <dbReference type="PROSITE" id="PS50888"/>
    </source>
</evidence>
<dbReference type="GO" id="GO:0005634">
    <property type="term" value="C:nucleus"/>
    <property type="evidence" value="ECO:0007669"/>
    <property type="project" value="UniProtKB-SubCell"/>
</dbReference>
<dbReference type="SMART" id="SM00353">
    <property type="entry name" value="HLH"/>
    <property type="match status" value="1"/>
</dbReference>
<evidence type="ECO:0000313" key="7">
    <source>
        <dbReference type="Proteomes" id="UP001367676"/>
    </source>
</evidence>